<dbReference type="CDD" id="cd05819">
    <property type="entry name" value="NHL"/>
    <property type="match status" value="1"/>
</dbReference>
<name>A0A816QMV3_9BILA</name>
<dbReference type="GO" id="GO:0043161">
    <property type="term" value="P:proteasome-mediated ubiquitin-dependent protein catabolic process"/>
    <property type="evidence" value="ECO:0007669"/>
    <property type="project" value="TreeGrafter"/>
</dbReference>
<dbReference type="InterPro" id="IPR050952">
    <property type="entry name" value="TRIM-NHL_E3_ligases"/>
</dbReference>
<evidence type="ECO:0000256" key="4">
    <source>
        <dbReference type="SAM" id="SignalP"/>
    </source>
</evidence>
<feature type="compositionally biased region" description="Low complexity" evidence="3">
    <location>
        <begin position="406"/>
        <end position="418"/>
    </location>
</feature>
<dbReference type="GO" id="GO:0061630">
    <property type="term" value="F:ubiquitin protein ligase activity"/>
    <property type="evidence" value="ECO:0007669"/>
    <property type="project" value="TreeGrafter"/>
</dbReference>
<dbReference type="InterPro" id="IPR011042">
    <property type="entry name" value="6-blade_b-propeller_TolB-like"/>
</dbReference>
<dbReference type="Pfam" id="PF01436">
    <property type="entry name" value="NHL"/>
    <property type="match status" value="1"/>
</dbReference>
<dbReference type="Gene3D" id="2.120.10.30">
    <property type="entry name" value="TolB, C-terminal domain"/>
    <property type="match status" value="2"/>
</dbReference>
<sequence>MALSRSYIWFLLLIFIVQTCAERNKSLVSNECGISQAELNTKHIGRINYRDGTVMISQNRKKPNEFFFTPFPYVLPKETNCYKNELNDRIELGLQIELYTPSLIHAVKNYLHKHQQVRCGISMLYVLCDITLVPMKSIRLVQKSSNSSSHLQKYSVDDSWHSATLLLQSMEFIIYSSSMRACEELRKTLAERCRLQNLEVHYSLSDEQVVQRQVEVTTEYVTSTTIFNRIRAQFPSSNTVCLTRGDFKELIRESMSRIVTTLRVQVGFEDLQEPIFIDKLLEQQLSTEQVELQMINDKVWDKLYWPLELTRPDHLAKVLNTIVRKDDDNSESFIYDRQTANDVMTLDLKQQGVSQSDVTQNGTTGNNVSRNTIDQADLYQHNINQLYFLTQSDRQRLRQLDKLFDSRSQSSSSFNSDNTAGRDKKTKKTMQKTNSNNRTNFDNRQHTAVSDSGVLSVKTKNKHDLNEFNNTQNHLNETYVDKEESGITQIYNNSLDQIGITINNINATKLDKDTEKKYILSRQDVVQFLRNYFDNVYLEGDIIKPRPINTYIVKLGKLNTNKKLFSNTVFIRMRSNVYALPLRCKPDDSGNKSKIWESNRIDQMEDELVDLKDKTDQISSKSSQAVGTIFNKIDYLYVNLTEKLNKVISIPPNARWTQMGVTVAGGNGNGTSTNQLDRPFGLCVIDNYNDLRNTTAVIVADHWNYRIVQWNIGFAINGKVTVGSDNSAIQSFHSIAPIDVLFDKETNSIIIADHGSRRVLRWPRHVDETTHDEVIIDNIRCWGLFMDDQRNLYVSDTDKHEVRQYQLDGVVGGNKGTLVAGGNGNGSNPNQLNKPAFIFVDRQQNVYVSDKANHRVMKWNKGAQEGVVVAGGRGFGSTLQQLSFPEGIFVDTWGHLYVADSGNDRVMRWSPGAQDGMIIVGGNGEGKASNQFDSPMGLSIDRYGNLYVVDWGNHRVQRFTLA</sequence>
<keyword evidence="1" id="KW-0677">Repeat</keyword>
<comment type="caution">
    <text evidence="5">The sequence shown here is derived from an EMBL/GenBank/DDBJ whole genome shotgun (WGS) entry which is preliminary data.</text>
</comment>
<dbReference type="AlphaFoldDB" id="A0A816QMV3"/>
<dbReference type="PANTHER" id="PTHR24104">
    <property type="entry name" value="E3 UBIQUITIN-PROTEIN LIGASE NHLRC1-RELATED"/>
    <property type="match status" value="1"/>
</dbReference>
<dbReference type="PROSITE" id="PS51125">
    <property type="entry name" value="NHL"/>
    <property type="match status" value="2"/>
</dbReference>
<dbReference type="InterPro" id="IPR001258">
    <property type="entry name" value="NHL_repeat"/>
</dbReference>
<dbReference type="GO" id="GO:0000209">
    <property type="term" value="P:protein polyubiquitination"/>
    <property type="evidence" value="ECO:0007669"/>
    <property type="project" value="TreeGrafter"/>
</dbReference>
<feature type="region of interest" description="Disordered" evidence="3">
    <location>
        <begin position="404"/>
        <end position="445"/>
    </location>
</feature>
<feature type="signal peptide" evidence="4">
    <location>
        <begin position="1"/>
        <end position="21"/>
    </location>
</feature>
<protein>
    <submittedName>
        <fullName evidence="5">Uncharacterized protein</fullName>
    </submittedName>
</protein>
<dbReference type="Proteomes" id="UP000663824">
    <property type="component" value="Unassembled WGS sequence"/>
</dbReference>
<organism evidence="5 6">
    <name type="scientific">Rotaria magnacalcarata</name>
    <dbReference type="NCBI Taxonomy" id="392030"/>
    <lineage>
        <taxon>Eukaryota</taxon>
        <taxon>Metazoa</taxon>
        <taxon>Spiralia</taxon>
        <taxon>Gnathifera</taxon>
        <taxon>Rotifera</taxon>
        <taxon>Eurotatoria</taxon>
        <taxon>Bdelloidea</taxon>
        <taxon>Philodinida</taxon>
        <taxon>Philodinidae</taxon>
        <taxon>Rotaria</taxon>
    </lineage>
</organism>
<dbReference type="GO" id="GO:0008270">
    <property type="term" value="F:zinc ion binding"/>
    <property type="evidence" value="ECO:0007669"/>
    <property type="project" value="UniProtKB-KW"/>
</dbReference>
<gene>
    <name evidence="5" type="ORF">MBJ925_LOCUS15454</name>
</gene>
<evidence type="ECO:0000313" key="6">
    <source>
        <dbReference type="Proteomes" id="UP000663824"/>
    </source>
</evidence>
<evidence type="ECO:0000313" key="5">
    <source>
        <dbReference type="EMBL" id="CAF2063937.1"/>
    </source>
</evidence>
<evidence type="ECO:0000256" key="1">
    <source>
        <dbReference type="ARBA" id="ARBA00022737"/>
    </source>
</evidence>
<reference evidence="5" key="1">
    <citation type="submission" date="2021-02" db="EMBL/GenBank/DDBJ databases">
        <authorList>
            <person name="Nowell W R."/>
        </authorList>
    </citation>
    <scope>NUCLEOTIDE SEQUENCE</scope>
</reference>
<feature type="compositionally biased region" description="Polar residues" evidence="3">
    <location>
        <begin position="431"/>
        <end position="445"/>
    </location>
</feature>
<dbReference type="PANTHER" id="PTHR24104:SF25">
    <property type="entry name" value="PROTEIN LIN-41"/>
    <property type="match status" value="1"/>
</dbReference>
<evidence type="ECO:0000256" key="3">
    <source>
        <dbReference type="SAM" id="MobiDB-lite"/>
    </source>
</evidence>
<accession>A0A816QMV3</accession>
<dbReference type="EMBL" id="CAJNRE010007266">
    <property type="protein sequence ID" value="CAF2063937.1"/>
    <property type="molecule type" value="Genomic_DNA"/>
</dbReference>
<dbReference type="SUPFAM" id="SSF63825">
    <property type="entry name" value="YWTD domain"/>
    <property type="match status" value="1"/>
</dbReference>
<proteinExistence type="predicted"/>
<feature type="repeat" description="NHL" evidence="2">
    <location>
        <begin position="873"/>
        <end position="912"/>
    </location>
</feature>
<feature type="repeat" description="NHL" evidence="2">
    <location>
        <begin position="826"/>
        <end position="862"/>
    </location>
</feature>
<keyword evidence="4" id="KW-0732">Signal</keyword>
<evidence type="ECO:0000256" key="2">
    <source>
        <dbReference type="PROSITE-ProRule" id="PRU00504"/>
    </source>
</evidence>
<feature type="chain" id="PRO_5032527767" evidence="4">
    <location>
        <begin position="22"/>
        <end position="962"/>
    </location>
</feature>